<name>A0A3M0A638_9GAMM</name>
<dbReference type="InterPro" id="IPR036259">
    <property type="entry name" value="MFS_trans_sf"/>
</dbReference>
<dbReference type="CDD" id="cd17320">
    <property type="entry name" value="MFS_MdfA_MDR_like"/>
    <property type="match status" value="1"/>
</dbReference>
<evidence type="ECO:0000256" key="2">
    <source>
        <dbReference type="ARBA" id="ARBA00006236"/>
    </source>
</evidence>
<sequence length="401" mass="43585">MSNQRQLPALNWPLIALLGFIAALTPLAIDMYLPALPQIGLAFEASATQVQQTLTLFSVGFALGQLVVGPISDSVGRRRVMLVGSILFAITAILCARAESISELNLWRSLQGVAGAASGVMISAIVKDMFEQDDFSRMMSFIVLVMTLAPLVAPLIGGYVALWFGWRGIFWSLALLGLAACILVMLFIPETLAKEYRQPLAIGRSLRNYRKIFADPVSLALMCAGAFSFACLFSFLISGSYVYIELYDIDIDKVGYLFAFNVVALMILTFINGRFVGRKGAPHMLRWGLYVQFFGAMLLLPSIFVDGIIWLVVIPCMVIIGATTMVGSNLMAKLLQRHSTMAGTASSVVGSFRFGVGALIGSASTILPFNVQTNMALTIVISASASMFCYRLHRGFKVRHG</sequence>
<protein>
    <recommendedName>
        <fullName evidence="8">Bcr/CflA family efflux transporter</fullName>
    </recommendedName>
</protein>
<dbReference type="GO" id="GO:0015385">
    <property type="term" value="F:sodium:proton antiporter activity"/>
    <property type="evidence" value="ECO:0007669"/>
    <property type="project" value="TreeGrafter"/>
</dbReference>
<dbReference type="AlphaFoldDB" id="A0A3M0A638"/>
<dbReference type="Gene3D" id="1.20.1720.10">
    <property type="entry name" value="Multidrug resistance protein D"/>
    <property type="match status" value="1"/>
</dbReference>
<keyword evidence="6 8" id="KW-1133">Transmembrane helix</keyword>
<dbReference type="SUPFAM" id="SSF103473">
    <property type="entry name" value="MFS general substrate transporter"/>
    <property type="match status" value="1"/>
</dbReference>
<feature type="transmembrane region" description="Helical" evidence="8">
    <location>
        <begin position="168"/>
        <end position="188"/>
    </location>
</feature>
<dbReference type="PROSITE" id="PS50850">
    <property type="entry name" value="MFS"/>
    <property type="match status" value="1"/>
</dbReference>
<dbReference type="InterPro" id="IPR011701">
    <property type="entry name" value="MFS"/>
</dbReference>
<feature type="transmembrane region" description="Helical" evidence="8">
    <location>
        <begin position="80"/>
        <end position="100"/>
    </location>
</feature>
<dbReference type="NCBIfam" id="NF008314">
    <property type="entry name" value="PRK11102.1"/>
    <property type="match status" value="1"/>
</dbReference>
<evidence type="ECO:0000313" key="11">
    <source>
        <dbReference type="Proteomes" id="UP000267187"/>
    </source>
</evidence>
<evidence type="ECO:0000256" key="1">
    <source>
        <dbReference type="ARBA" id="ARBA00004651"/>
    </source>
</evidence>
<reference evidence="10 11" key="1">
    <citation type="submission" date="2018-10" db="EMBL/GenBank/DDBJ databases">
        <title>Genomic Encyclopedia of Type Strains, Phase IV (KMG-IV): sequencing the most valuable type-strain genomes for metagenomic binning, comparative biology and taxonomic classification.</title>
        <authorList>
            <person name="Goeker M."/>
        </authorList>
    </citation>
    <scope>NUCLEOTIDE SEQUENCE [LARGE SCALE GENOMIC DNA]</scope>
    <source>
        <strain evidence="10 11">DSM 25080</strain>
    </source>
</reference>
<comment type="similarity">
    <text evidence="2 8">Belongs to the major facilitator superfamily. Bcr/CmlA family.</text>
</comment>
<feature type="transmembrane region" description="Helical" evidence="8">
    <location>
        <begin position="106"/>
        <end position="126"/>
    </location>
</feature>
<dbReference type="GO" id="GO:0005886">
    <property type="term" value="C:plasma membrane"/>
    <property type="evidence" value="ECO:0007669"/>
    <property type="project" value="UniProtKB-SubCell"/>
</dbReference>
<evidence type="ECO:0000259" key="9">
    <source>
        <dbReference type="PROSITE" id="PS50850"/>
    </source>
</evidence>
<keyword evidence="5 8" id="KW-0812">Transmembrane</keyword>
<dbReference type="InterPro" id="IPR005829">
    <property type="entry name" value="Sugar_transporter_CS"/>
</dbReference>
<evidence type="ECO:0000256" key="8">
    <source>
        <dbReference type="RuleBase" id="RU365088"/>
    </source>
</evidence>
<keyword evidence="8" id="KW-0997">Cell inner membrane</keyword>
<keyword evidence="4" id="KW-1003">Cell membrane</keyword>
<proteinExistence type="inferred from homology"/>
<feature type="transmembrane region" description="Helical" evidence="8">
    <location>
        <begin position="287"/>
        <end position="304"/>
    </location>
</feature>
<feature type="transmembrane region" description="Helical" evidence="8">
    <location>
        <begin position="138"/>
        <end position="162"/>
    </location>
</feature>
<dbReference type="EMBL" id="REFJ01000003">
    <property type="protein sequence ID" value="RMA80250.1"/>
    <property type="molecule type" value="Genomic_DNA"/>
</dbReference>
<feature type="transmembrane region" description="Helical" evidence="8">
    <location>
        <begin position="12"/>
        <end position="29"/>
    </location>
</feature>
<dbReference type="GO" id="GO:0042910">
    <property type="term" value="F:xenobiotic transmembrane transporter activity"/>
    <property type="evidence" value="ECO:0007669"/>
    <property type="project" value="InterPro"/>
</dbReference>
<dbReference type="PANTHER" id="PTHR23502">
    <property type="entry name" value="MAJOR FACILITATOR SUPERFAMILY"/>
    <property type="match status" value="1"/>
</dbReference>
<keyword evidence="3 8" id="KW-0813">Transport</keyword>
<feature type="domain" description="Major facilitator superfamily (MFS) profile" evidence="9">
    <location>
        <begin position="11"/>
        <end position="397"/>
    </location>
</feature>
<comment type="caution">
    <text evidence="10">The sequence shown here is derived from an EMBL/GenBank/DDBJ whole genome shotgun (WGS) entry which is preliminary data.</text>
</comment>
<dbReference type="InterPro" id="IPR020846">
    <property type="entry name" value="MFS_dom"/>
</dbReference>
<evidence type="ECO:0000256" key="3">
    <source>
        <dbReference type="ARBA" id="ARBA00022448"/>
    </source>
</evidence>
<dbReference type="Pfam" id="PF07690">
    <property type="entry name" value="MFS_1"/>
    <property type="match status" value="1"/>
</dbReference>
<dbReference type="PANTHER" id="PTHR23502:SF132">
    <property type="entry name" value="POLYAMINE TRANSPORTER 2-RELATED"/>
    <property type="match status" value="1"/>
</dbReference>
<keyword evidence="11" id="KW-1185">Reference proteome</keyword>
<evidence type="ECO:0000313" key="10">
    <source>
        <dbReference type="EMBL" id="RMA80250.1"/>
    </source>
</evidence>
<organism evidence="10 11">
    <name type="scientific">Umboniibacter marinipuniceus</name>
    <dbReference type="NCBI Taxonomy" id="569599"/>
    <lineage>
        <taxon>Bacteria</taxon>
        <taxon>Pseudomonadati</taxon>
        <taxon>Pseudomonadota</taxon>
        <taxon>Gammaproteobacteria</taxon>
        <taxon>Cellvibrionales</taxon>
        <taxon>Cellvibrionaceae</taxon>
        <taxon>Umboniibacter</taxon>
    </lineage>
</organism>
<dbReference type="NCBIfam" id="TIGR00710">
    <property type="entry name" value="efflux_Bcr_CflA"/>
    <property type="match status" value="1"/>
</dbReference>
<comment type="subcellular location">
    <subcellularLocation>
        <location evidence="8">Cell inner membrane</location>
        <topology evidence="8">Multi-pass membrane protein</topology>
    </subcellularLocation>
    <subcellularLocation>
        <location evidence="1">Cell membrane</location>
        <topology evidence="1">Multi-pass membrane protein</topology>
    </subcellularLocation>
</comment>
<accession>A0A3M0A638</accession>
<dbReference type="OrthoDB" id="9812221at2"/>
<feature type="transmembrane region" description="Helical" evidence="8">
    <location>
        <begin position="49"/>
        <end position="68"/>
    </location>
</feature>
<evidence type="ECO:0000256" key="6">
    <source>
        <dbReference type="ARBA" id="ARBA00022989"/>
    </source>
</evidence>
<feature type="transmembrane region" description="Helical" evidence="8">
    <location>
        <begin position="256"/>
        <end position="275"/>
    </location>
</feature>
<evidence type="ECO:0000256" key="7">
    <source>
        <dbReference type="ARBA" id="ARBA00023136"/>
    </source>
</evidence>
<feature type="transmembrane region" description="Helical" evidence="8">
    <location>
        <begin position="344"/>
        <end position="369"/>
    </location>
</feature>
<dbReference type="PROSITE" id="PS00216">
    <property type="entry name" value="SUGAR_TRANSPORT_1"/>
    <property type="match status" value="1"/>
</dbReference>
<dbReference type="Proteomes" id="UP000267187">
    <property type="component" value="Unassembled WGS sequence"/>
</dbReference>
<dbReference type="GO" id="GO:1990961">
    <property type="term" value="P:xenobiotic detoxification by transmembrane export across the plasma membrane"/>
    <property type="evidence" value="ECO:0007669"/>
    <property type="project" value="InterPro"/>
</dbReference>
<feature type="transmembrane region" description="Helical" evidence="8">
    <location>
        <begin position="310"/>
        <end position="332"/>
    </location>
</feature>
<evidence type="ECO:0000256" key="4">
    <source>
        <dbReference type="ARBA" id="ARBA00022475"/>
    </source>
</evidence>
<keyword evidence="7 8" id="KW-0472">Membrane</keyword>
<dbReference type="RefSeq" id="WP_121876923.1">
    <property type="nucleotide sequence ID" value="NZ_REFJ01000003.1"/>
</dbReference>
<gene>
    <name evidence="10" type="ORF">DFR27_1614</name>
</gene>
<evidence type="ECO:0000256" key="5">
    <source>
        <dbReference type="ARBA" id="ARBA00022692"/>
    </source>
</evidence>
<feature type="transmembrane region" description="Helical" evidence="8">
    <location>
        <begin position="217"/>
        <end position="244"/>
    </location>
</feature>
<dbReference type="InterPro" id="IPR004812">
    <property type="entry name" value="Efflux_drug-R_Bcr/CmlA"/>
</dbReference>
<feature type="transmembrane region" description="Helical" evidence="8">
    <location>
        <begin position="375"/>
        <end position="393"/>
    </location>
</feature>